<keyword evidence="1" id="KW-0472">Membrane</keyword>
<feature type="transmembrane region" description="Helical" evidence="1">
    <location>
        <begin position="33"/>
        <end position="58"/>
    </location>
</feature>
<dbReference type="PATRIC" id="fig|1195763.3.peg.2311"/>
<gene>
    <name evidence="2" type="ORF">ABT56_11000</name>
</gene>
<accession>A0A0J1H104</accession>
<dbReference type="EMBL" id="LDOT01000013">
    <property type="protein sequence ID" value="KLV05496.1"/>
    <property type="molecule type" value="Genomic_DNA"/>
</dbReference>
<dbReference type="Proteomes" id="UP000036097">
    <property type="component" value="Unassembled WGS sequence"/>
</dbReference>
<feature type="transmembrane region" description="Helical" evidence="1">
    <location>
        <begin position="7"/>
        <end position="27"/>
    </location>
</feature>
<dbReference type="RefSeq" id="WP_047878925.1">
    <property type="nucleotide sequence ID" value="NZ_LDOT01000013.1"/>
</dbReference>
<keyword evidence="3" id="KW-1185">Reference proteome</keyword>
<dbReference type="OrthoDB" id="6106703at2"/>
<organism evidence="2 3">
    <name type="scientific">Photobacterium aquae</name>
    <dbReference type="NCBI Taxonomy" id="1195763"/>
    <lineage>
        <taxon>Bacteria</taxon>
        <taxon>Pseudomonadati</taxon>
        <taxon>Pseudomonadota</taxon>
        <taxon>Gammaproteobacteria</taxon>
        <taxon>Vibrionales</taxon>
        <taxon>Vibrionaceae</taxon>
        <taxon>Photobacterium</taxon>
    </lineage>
</organism>
<name>A0A0J1H104_9GAMM</name>
<keyword evidence="1" id="KW-0812">Transmembrane</keyword>
<comment type="caution">
    <text evidence="2">The sequence shown here is derived from an EMBL/GenBank/DDBJ whole genome shotgun (WGS) entry which is preliminary data.</text>
</comment>
<keyword evidence="1" id="KW-1133">Transmembrane helix</keyword>
<evidence type="ECO:0000313" key="3">
    <source>
        <dbReference type="Proteomes" id="UP000036097"/>
    </source>
</evidence>
<dbReference type="AlphaFoldDB" id="A0A0J1H104"/>
<protein>
    <submittedName>
        <fullName evidence="2">Uncharacterized protein</fullName>
    </submittedName>
</protein>
<evidence type="ECO:0000256" key="1">
    <source>
        <dbReference type="SAM" id="Phobius"/>
    </source>
</evidence>
<evidence type="ECO:0000313" key="2">
    <source>
        <dbReference type="EMBL" id="KLV05496.1"/>
    </source>
</evidence>
<feature type="transmembrane region" description="Helical" evidence="1">
    <location>
        <begin position="70"/>
        <end position="93"/>
    </location>
</feature>
<sequence>MGLILGPVIIFWMVSFFYSWRMGYIIFIDKPFFPYIVSVILIAIIVALIYVFIGLFTFKDHRELAMFEIPWVFLLNKHSFLIFVSSMLIYFFGGNIFNGDIPKTIIFILAFSISLGSLVGCFSASAFMQKYNISETH</sequence>
<reference evidence="2 3" key="1">
    <citation type="submission" date="2015-05" db="EMBL/GenBank/DDBJ databases">
        <title>Photobacterium galathea sp. nov.</title>
        <authorList>
            <person name="Machado H."/>
            <person name="Gram L."/>
        </authorList>
    </citation>
    <scope>NUCLEOTIDE SEQUENCE [LARGE SCALE GENOMIC DNA]</scope>
    <source>
        <strain evidence="2 3">CGMCC 1.12159</strain>
    </source>
</reference>
<feature type="transmembrane region" description="Helical" evidence="1">
    <location>
        <begin position="105"/>
        <end position="128"/>
    </location>
</feature>
<proteinExistence type="predicted"/>